<dbReference type="RefSeq" id="XP_012656368.1">
    <property type="nucleotide sequence ID" value="XM_012800914.1"/>
</dbReference>
<keyword evidence="1" id="KW-0472">Membrane</keyword>
<dbReference type="KEGG" id="tet:TTHERM_000645790"/>
<dbReference type="Proteomes" id="UP000009168">
    <property type="component" value="Unassembled WGS sequence"/>
</dbReference>
<evidence type="ECO:0000313" key="3">
    <source>
        <dbReference type="Proteomes" id="UP000009168"/>
    </source>
</evidence>
<accession>W7XDZ7</accession>
<keyword evidence="1" id="KW-1133">Transmembrane helix</keyword>
<keyword evidence="3" id="KW-1185">Reference proteome</keyword>
<evidence type="ECO:0000313" key="2">
    <source>
        <dbReference type="EMBL" id="EWS71069.1"/>
    </source>
</evidence>
<dbReference type="AlphaFoldDB" id="W7XDZ7"/>
<reference evidence="3" key="1">
    <citation type="journal article" date="2006" name="PLoS Biol.">
        <title>Macronuclear genome sequence of the ciliate Tetrahymena thermophila, a model eukaryote.</title>
        <authorList>
            <person name="Eisen J.A."/>
            <person name="Coyne R.S."/>
            <person name="Wu M."/>
            <person name="Wu D."/>
            <person name="Thiagarajan M."/>
            <person name="Wortman J.R."/>
            <person name="Badger J.H."/>
            <person name="Ren Q."/>
            <person name="Amedeo P."/>
            <person name="Jones K.M."/>
            <person name="Tallon L.J."/>
            <person name="Delcher A.L."/>
            <person name="Salzberg S.L."/>
            <person name="Silva J.C."/>
            <person name="Haas B.J."/>
            <person name="Majoros W.H."/>
            <person name="Farzad M."/>
            <person name="Carlton J.M."/>
            <person name="Smith R.K. Jr."/>
            <person name="Garg J."/>
            <person name="Pearlman R.E."/>
            <person name="Karrer K.M."/>
            <person name="Sun L."/>
            <person name="Manning G."/>
            <person name="Elde N.C."/>
            <person name="Turkewitz A.P."/>
            <person name="Asai D.J."/>
            <person name="Wilkes D.E."/>
            <person name="Wang Y."/>
            <person name="Cai H."/>
            <person name="Collins K."/>
            <person name="Stewart B.A."/>
            <person name="Lee S.R."/>
            <person name="Wilamowska K."/>
            <person name="Weinberg Z."/>
            <person name="Ruzzo W.L."/>
            <person name="Wloga D."/>
            <person name="Gaertig J."/>
            <person name="Frankel J."/>
            <person name="Tsao C.-C."/>
            <person name="Gorovsky M.A."/>
            <person name="Keeling P.J."/>
            <person name="Waller R.F."/>
            <person name="Patron N.J."/>
            <person name="Cherry J.M."/>
            <person name="Stover N.A."/>
            <person name="Krieger C.J."/>
            <person name="del Toro C."/>
            <person name="Ryder H.F."/>
            <person name="Williamson S.C."/>
            <person name="Barbeau R.A."/>
            <person name="Hamilton E.P."/>
            <person name="Orias E."/>
        </authorList>
    </citation>
    <scope>NUCLEOTIDE SEQUENCE [LARGE SCALE GENOMIC DNA]</scope>
    <source>
        <strain evidence="3">SB210</strain>
    </source>
</reference>
<proteinExistence type="predicted"/>
<evidence type="ECO:0000256" key="1">
    <source>
        <dbReference type="SAM" id="Phobius"/>
    </source>
</evidence>
<organism evidence="2 3">
    <name type="scientific">Tetrahymena thermophila (strain SB210)</name>
    <dbReference type="NCBI Taxonomy" id="312017"/>
    <lineage>
        <taxon>Eukaryota</taxon>
        <taxon>Sar</taxon>
        <taxon>Alveolata</taxon>
        <taxon>Ciliophora</taxon>
        <taxon>Intramacronucleata</taxon>
        <taxon>Oligohymenophorea</taxon>
        <taxon>Hymenostomatida</taxon>
        <taxon>Tetrahymenina</taxon>
        <taxon>Tetrahymenidae</taxon>
        <taxon>Tetrahymena</taxon>
    </lineage>
</organism>
<dbReference type="InParanoid" id="W7XDZ7"/>
<feature type="transmembrane region" description="Helical" evidence="1">
    <location>
        <begin position="7"/>
        <end position="23"/>
    </location>
</feature>
<sequence length="256" mass="30125">MNQIDIYSTKVCGLSILLCVFISNNEYYYFQVSCFIIIIIINLLFILNIGIKILKHQQNQFVQFLKDFVTKYPQIQRFLRLNIKKKQINPQLKLKLQRSLKNFLNLNQSQRKVLLVQNNIVKDYCLDVQNSQRQLKEQSKNLQQTSSPQCQFTPQNKHIIEEKDIIESNLLIGQVQSIVASESQLNIVSKGINYFQQKQKSSEPAEFQLLNKNTQRNFQNPFYQSNQLLQMQADTDDVMIISQMDQLSEREQNQKP</sequence>
<gene>
    <name evidence="2" type="ORF">TTHERM_000645790</name>
</gene>
<name>W7XDZ7_TETTS</name>
<keyword evidence="1 2" id="KW-0812">Transmembrane</keyword>
<protein>
    <submittedName>
        <fullName evidence="2">Transmembrane protein, putative</fullName>
    </submittedName>
</protein>
<feature type="transmembrane region" description="Helical" evidence="1">
    <location>
        <begin position="29"/>
        <end position="51"/>
    </location>
</feature>
<dbReference type="EMBL" id="GG662245">
    <property type="protein sequence ID" value="EWS71069.1"/>
    <property type="molecule type" value="Genomic_DNA"/>
</dbReference>
<dbReference type="GeneID" id="24439987"/>